<protein>
    <submittedName>
        <fullName evidence="2">Metal-binding protein</fullName>
    </submittedName>
</protein>
<dbReference type="PANTHER" id="PTHR39085">
    <property type="entry name" value="SLL0924 PROTEIN"/>
    <property type="match status" value="1"/>
</dbReference>
<proteinExistence type="predicted"/>
<gene>
    <name evidence="2" type="ORF">P6P90_14785</name>
</gene>
<reference evidence="2 3" key="1">
    <citation type="submission" date="2023-04" db="EMBL/GenBank/DDBJ databases">
        <title>Ectobacillus antri isolated from activated sludge.</title>
        <authorList>
            <person name="Yan P."/>
            <person name="Liu X."/>
        </authorList>
    </citation>
    <scope>NUCLEOTIDE SEQUENCE [LARGE SCALE GENOMIC DNA]</scope>
    <source>
        <strain evidence="2 3">C18H</strain>
    </source>
</reference>
<comment type="caution">
    <text evidence="2">The sequence shown here is derived from an EMBL/GenBank/DDBJ whole genome shotgun (WGS) entry which is preliminary data.</text>
</comment>
<feature type="transmembrane region" description="Helical" evidence="1">
    <location>
        <begin position="127"/>
        <end position="148"/>
    </location>
</feature>
<keyword evidence="1" id="KW-0472">Membrane</keyword>
<evidence type="ECO:0000256" key="1">
    <source>
        <dbReference type="SAM" id="Phobius"/>
    </source>
</evidence>
<feature type="transmembrane region" description="Helical" evidence="1">
    <location>
        <begin position="12"/>
        <end position="36"/>
    </location>
</feature>
<dbReference type="InterPro" id="IPR019250">
    <property type="entry name" value="DUF2227_metal-bd"/>
</dbReference>
<evidence type="ECO:0000313" key="3">
    <source>
        <dbReference type="Proteomes" id="UP001218246"/>
    </source>
</evidence>
<organism evidence="2 3">
    <name type="scientific">Ectobacillus antri</name>
    <dbReference type="NCBI Taxonomy" id="2486280"/>
    <lineage>
        <taxon>Bacteria</taxon>
        <taxon>Bacillati</taxon>
        <taxon>Bacillota</taxon>
        <taxon>Bacilli</taxon>
        <taxon>Bacillales</taxon>
        <taxon>Bacillaceae</taxon>
        <taxon>Ectobacillus</taxon>
    </lineage>
</organism>
<keyword evidence="1" id="KW-0812">Transmembrane</keyword>
<accession>A0ABT6H792</accession>
<dbReference type="RefSeq" id="WP_124564529.1">
    <property type="nucleotide sequence ID" value="NZ_JARRRY010000006.1"/>
</dbReference>
<dbReference type="Pfam" id="PF09988">
    <property type="entry name" value="DUF2227"/>
    <property type="match status" value="1"/>
</dbReference>
<feature type="transmembrane region" description="Helical" evidence="1">
    <location>
        <begin position="86"/>
        <end position="107"/>
    </location>
</feature>
<keyword evidence="3" id="KW-1185">Reference proteome</keyword>
<sequence>MPSGKTHTSLNLFALPFLLFLLISYGFTSWGFLLWFCGGFIAGTYFLSPDLDTRSTPYRAWGPLRVLWYPYQVIMPHRSPLTHMPIIGDVLRVLYFVCVSIPIVHVLDTYVYDVNVKEILMRYKSELVIIFFGIVTASTLHIMVDIMNTKRKRLWKKRRK</sequence>
<name>A0ABT6H792_9BACI</name>
<dbReference type="PANTHER" id="PTHR39085:SF1">
    <property type="entry name" value="SLL0924 PROTEIN"/>
    <property type="match status" value="1"/>
</dbReference>
<dbReference type="Proteomes" id="UP001218246">
    <property type="component" value="Unassembled WGS sequence"/>
</dbReference>
<evidence type="ECO:0000313" key="2">
    <source>
        <dbReference type="EMBL" id="MDG5755207.1"/>
    </source>
</evidence>
<keyword evidence="1" id="KW-1133">Transmembrane helix</keyword>
<dbReference type="EMBL" id="JARULN010000021">
    <property type="protein sequence ID" value="MDG5755207.1"/>
    <property type="molecule type" value="Genomic_DNA"/>
</dbReference>